<evidence type="ECO:0000313" key="3">
    <source>
        <dbReference type="Proteomes" id="UP000029643"/>
    </source>
</evidence>
<dbReference type="EMBL" id="BBNU01000014">
    <property type="protein sequence ID" value="GAL81225.1"/>
    <property type="molecule type" value="Genomic_DNA"/>
</dbReference>
<evidence type="ECO:0000259" key="1">
    <source>
        <dbReference type="Pfam" id="PF17517"/>
    </source>
</evidence>
<dbReference type="Proteomes" id="UP000029643">
    <property type="component" value="Unassembled WGS sequence"/>
</dbReference>
<dbReference type="RefSeq" id="WP_052416289.1">
    <property type="nucleotide sequence ID" value="NZ_BBNU01000014.1"/>
</dbReference>
<sequence>MFIKAQVQHPLTSFSLSKATPPVTYSLSNGDNNITLVSNNNTGVVLSTAGLRFEAPSGDNFYVNYRGRSGSQAASITTKGRAALGQKFKWGGAPIEANHNTMSATLGIMASEDDTNITISGYNPNCEFRLQNDLDGLTANTINITLQKGQSYVLEAAKDAASANVDGWIALQ</sequence>
<name>A0A090WVQ1_9FLAO</name>
<reference evidence="2 3" key="1">
    <citation type="journal article" date="2014" name="Genome Announc.">
        <title>Draft Genome Sequences of Marine Flavobacterium Algibacter lectus Strains SS8 and NR4.</title>
        <authorList>
            <person name="Takatani N."/>
            <person name="Nakanishi M."/>
            <person name="Meirelles P."/>
            <person name="Mino S."/>
            <person name="Suda W."/>
            <person name="Oshima K."/>
            <person name="Hattori M."/>
            <person name="Ohkuma M."/>
            <person name="Hosokawa M."/>
            <person name="Miyashita K."/>
            <person name="Thompson F.L."/>
            <person name="Niwa A."/>
            <person name="Sawabe T."/>
            <person name="Sawabe T."/>
        </authorList>
    </citation>
    <scope>NUCLEOTIDE SEQUENCE [LARGE SCALE GENOMIC DNA]</scope>
    <source>
        <strain evidence="3">JCM19274</strain>
    </source>
</reference>
<evidence type="ECO:0000313" key="2">
    <source>
        <dbReference type="EMBL" id="GAL81225.1"/>
    </source>
</evidence>
<dbReference type="InterPro" id="IPR035234">
    <property type="entry name" value="IgGFc-bd_N"/>
</dbReference>
<organism evidence="2 3">
    <name type="scientific">Algibacter lectus</name>
    <dbReference type="NCBI Taxonomy" id="221126"/>
    <lineage>
        <taxon>Bacteria</taxon>
        <taxon>Pseudomonadati</taxon>
        <taxon>Bacteroidota</taxon>
        <taxon>Flavobacteriia</taxon>
        <taxon>Flavobacteriales</taxon>
        <taxon>Flavobacteriaceae</taxon>
        <taxon>Algibacter</taxon>
    </lineage>
</organism>
<feature type="domain" description="IgGFc-binding protein N-terminal" evidence="1">
    <location>
        <begin position="76"/>
        <end position="161"/>
    </location>
</feature>
<accession>A0A090WVQ1</accession>
<dbReference type="AlphaFoldDB" id="A0A090WVQ1"/>
<gene>
    <name evidence="2" type="ORF">JCM19274_3969</name>
</gene>
<proteinExistence type="predicted"/>
<dbReference type="Pfam" id="PF17517">
    <property type="entry name" value="IgGFc_binding"/>
    <property type="match status" value="1"/>
</dbReference>
<protein>
    <submittedName>
        <fullName evidence="2">Internalin</fullName>
    </submittedName>
</protein>
<comment type="caution">
    <text evidence="2">The sequence shown here is derived from an EMBL/GenBank/DDBJ whole genome shotgun (WGS) entry which is preliminary data.</text>
</comment>